<feature type="compositionally biased region" description="Polar residues" evidence="8">
    <location>
        <begin position="586"/>
        <end position="599"/>
    </location>
</feature>
<dbReference type="PROSITE" id="PS51017">
    <property type="entry name" value="CCT"/>
    <property type="match status" value="1"/>
</dbReference>
<comment type="subcellular location">
    <subcellularLocation>
        <location evidence="1 7">Nucleus</location>
    </subcellularLocation>
</comment>
<dbReference type="SUPFAM" id="SSF52172">
    <property type="entry name" value="CheY-like"/>
    <property type="match status" value="1"/>
</dbReference>
<dbReference type="InterPro" id="IPR045279">
    <property type="entry name" value="ARR-like"/>
</dbReference>
<feature type="region of interest" description="Disordered" evidence="8">
    <location>
        <begin position="172"/>
        <end position="233"/>
    </location>
</feature>
<sequence length="710" mass="76182">MGKVICRQIRRVLKRSDDPSLKSLSKLPSRLSPSGDWKSFLPHGHLRVLLAEGDDCTRHVVSALLRNCKYEVTSAANGALAWQLLEKRNFQFDLVLTDVILPCMSGVELLSKMENHEACKQIPVVMMSTQDSSDIVLSCLFKGAADFLVKPVRKNELKNLWQHVWRMRNSSSVGASGTDVGKVAIPTSHGRSDNNMTGSNGDSDNGSNGDRDNGSSGLNVNGGSDNGSGNQVCANQEMGQDLEMATPRPASRDAEQSQQPVCGANRIEESASAMEKIEAANCGKKCTELQDGEPVNSGANGSADKTSQKAIDLLGAIATHPPADIMEQPGDSGDVGEIMDQGGSKSPKNLNNLVSRSYSPPTLELSLKRSRPRDEIDTDIDDRRMLRHSGSSAFSSGEVSTLLQMHLQHIQGGNGQETSSTGVGPIAQDGAHGTSQAPDETRPVPNMPNVQSNLMSHEDTPAAYQPTMNSTYYAHPHGSTTWVASGSFPSLADHAEVFNHSHALNEHAAFGYLQHPQSQLHFHHYSEHQYKAQHQILQAPNPHPKQEKHKSVTKTGSGAQASESSTVLIGHSGSSNAHSSSGNGNMPANGSVSGSNNDSYGHVGHHNAMAAGSNGESLNGGNSASGGGNGVGNVGNANHGFDGASGASSLENWFAIREAALHKFRQKRKERCFEKKVRYQSRKRLAEQRPRVRGQFVRQSAHDLNVSELD</sequence>
<gene>
    <name evidence="11" type="ORF">CSSPTR1EN2_LOCUS12200</name>
</gene>
<feature type="compositionally biased region" description="Polar residues" evidence="8">
    <location>
        <begin position="553"/>
        <end position="567"/>
    </location>
</feature>
<feature type="compositionally biased region" description="Low complexity" evidence="8">
    <location>
        <begin position="570"/>
        <end position="585"/>
    </location>
</feature>
<dbReference type="PANTHER" id="PTHR43874:SF125">
    <property type="entry name" value="TWO-COMPONENT RESPONSE REGULATOR-LIKE APRR7"/>
    <property type="match status" value="1"/>
</dbReference>
<dbReference type="Gene3D" id="3.40.50.2300">
    <property type="match status" value="1"/>
</dbReference>
<evidence type="ECO:0000256" key="1">
    <source>
        <dbReference type="ARBA" id="ARBA00004123"/>
    </source>
</evidence>
<dbReference type="Pfam" id="PF06203">
    <property type="entry name" value="CCT"/>
    <property type="match status" value="1"/>
</dbReference>
<feature type="compositionally biased region" description="Low complexity" evidence="8">
    <location>
        <begin position="193"/>
        <end position="230"/>
    </location>
</feature>
<evidence type="ECO:0000256" key="7">
    <source>
        <dbReference type="PROSITE-ProRule" id="PRU00357"/>
    </source>
</evidence>
<dbReference type="InterPro" id="IPR011006">
    <property type="entry name" value="CheY-like_superfamily"/>
</dbReference>
<feature type="compositionally biased region" description="Low complexity" evidence="8">
    <location>
        <begin position="610"/>
        <end position="622"/>
    </location>
</feature>
<evidence type="ECO:0000259" key="10">
    <source>
        <dbReference type="PROSITE" id="PS51017"/>
    </source>
</evidence>
<feature type="domain" description="CCT" evidence="10">
    <location>
        <begin position="657"/>
        <end position="699"/>
    </location>
</feature>
<feature type="compositionally biased region" description="Polar residues" evidence="8">
    <location>
        <begin position="343"/>
        <end position="360"/>
    </location>
</feature>
<evidence type="ECO:0000313" key="11">
    <source>
        <dbReference type="EMBL" id="CAK9214375.1"/>
    </source>
</evidence>
<accession>A0ABP0U6T8</accession>
<proteinExistence type="inferred from homology"/>
<feature type="region of interest" description="Disordered" evidence="8">
    <location>
        <begin position="541"/>
        <end position="626"/>
    </location>
</feature>
<name>A0ABP0U6T8_9BRYO</name>
<reference evidence="11" key="1">
    <citation type="submission" date="2024-02" db="EMBL/GenBank/DDBJ databases">
        <authorList>
            <consortium name="ELIXIR-Norway"/>
            <consortium name="Elixir Norway"/>
        </authorList>
    </citation>
    <scope>NUCLEOTIDE SEQUENCE</scope>
</reference>
<protein>
    <submittedName>
        <fullName evidence="11">Uncharacterized protein</fullName>
    </submittedName>
</protein>
<evidence type="ECO:0000259" key="9">
    <source>
        <dbReference type="PROSITE" id="PS50110"/>
    </source>
</evidence>
<keyword evidence="3" id="KW-0902">Two-component regulatory system</keyword>
<dbReference type="EMBL" id="OZ019894">
    <property type="protein sequence ID" value="CAK9214375.1"/>
    <property type="molecule type" value="Genomic_DNA"/>
</dbReference>
<dbReference type="InterPro" id="IPR001789">
    <property type="entry name" value="Sig_transdc_resp-reg_receiver"/>
</dbReference>
<keyword evidence="6" id="KW-0597">Phosphoprotein</keyword>
<evidence type="ECO:0000256" key="5">
    <source>
        <dbReference type="ARBA" id="ARBA00023242"/>
    </source>
</evidence>
<dbReference type="InterPro" id="IPR010402">
    <property type="entry name" value="CCT_domain"/>
</dbReference>
<evidence type="ECO:0000256" key="4">
    <source>
        <dbReference type="ARBA" id="ARBA00023108"/>
    </source>
</evidence>
<evidence type="ECO:0000256" key="8">
    <source>
        <dbReference type="SAM" id="MobiDB-lite"/>
    </source>
</evidence>
<comment type="similarity">
    <text evidence="2">Belongs to the ARR-like family.</text>
</comment>
<dbReference type="Proteomes" id="UP001497512">
    <property type="component" value="Chromosome 2"/>
</dbReference>
<keyword evidence="4" id="KW-0090">Biological rhythms</keyword>
<evidence type="ECO:0000313" key="12">
    <source>
        <dbReference type="Proteomes" id="UP001497512"/>
    </source>
</evidence>
<evidence type="ECO:0000256" key="6">
    <source>
        <dbReference type="PROSITE-ProRule" id="PRU00169"/>
    </source>
</evidence>
<feature type="region of interest" description="Disordered" evidence="8">
    <location>
        <begin position="329"/>
        <end position="382"/>
    </location>
</feature>
<feature type="modified residue" description="4-aspartylphosphate" evidence="6">
    <location>
        <position position="98"/>
    </location>
</feature>
<dbReference type="SMART" id="SM00448">
    <property type="entry name" value="REC"/>
    <property type="match status" value="1"/>
</dbReference>
<feature type="region of interest" description="Disordered" evidence="8">
    <location>
        <begin position="411"/>
        <end position="443"/>
    </location>
</feature>
<keyword evidence="12" id="KW-1185">Reference proteome</keyword>
<evidence type="ECO:0000256" key="2">
    <source>
        <dbReference type="ARBA" id="ARBA00010330"/>
    </source>
</evidence>
<feature type="domain" description="Response regulatory" evidence="9">
    <location>
        <begin position="47"/>
        <end position="165"/>
    </location>
</feature>
<dbReference type="Pfam" id="PF00072">
    <property type="entry name" value="Response_reg"/>
    <property type="match status" value="1"/>
</dbReference>
<dbReference type="PROSITE" id="PS50110">
    <property type="entry name" value="RESPONSE_REGULATORY"/>
    <property type="match status" value="1"/>
</dbReference>
<dbReference type="PANTHER" id="PTHR43874">
    <property type="entry name" value="TWO-COMPONENT RESPONSE REGULATOR"/>
    <property type="match status" value="1"/>
</dbReference>
<organism evidence="11 12">
    <name type="scientific">Sphagnum troendelagicum</name>
    <dbReference type="NCBI Taxonomy" id="128251"/>
    <lineage>
        <taxon>Eukaryota</taxon>
        <taxon>Viridiplantae</taxon>
        <taxon>Streptophyta</taxon>
        <taxon>Embryophyta</taxon>
        <taxon>Bryophyta</taxon>
        <taxon>Sphagnophytina</taxon>
        <taxon>Sphagnopsida</taxon>
        <taxon>Sphagnales</taxon>
        <taxon>Sphagnaceae</taxon>
        <taxon>Sphagnum</taxon>
    </lineage>
</organism>
<evidence type="ECO:0000256" key="3">
    <source>
        <dbReference type="ARBA" id="ARBA00023012"/>
    </source>
</evidence>
<keyword evidence="5 7" id="KW-0539">Nucleus</keyword>